<gene>
    <name evidence="3" type="primary">Spata5</name>
    <name evidence="3" type="ORF">EVAR_69769_1</name>
</gene>
<reference evidence="3 4" key="1">
    <citation type="journal article" date="2019" name="Commun. Biol.">
        <title>The bagworm genome reveals a unique fibroin gene that provides high tensile strength.</title>
        <authorList>
            <person name="Kono N."/>
            <person name="Nakamura H."/>
            <person name="Ohtoshi R."/>
            <person name="Tomita M."/>
            <person name="Numata K."/>
            <person name="Arakawa K."/>
        </authorList>
    </citation>
    <scope>NUCLEOTIDE SEQUENCE [LARGE SCALE GENOMIC DNA]</scope>
</reference>
<evidence type="ECO:0000313" key="4">
    <source>
        <dbReference type="Proteomes" id="UP000299102"/>
    </source>
</evidence>
<dbReference type="AlphaFoldDB" id="A0A4C1SWC1"/>
<dbReference type="Pfam" id="PF00004">
    <property type="entry name" value="AAA"/>
    <property type="match status" value="1"/>
</dbReference>
<dbReference type="PANTHER" id="PTHR23077:SF194">
    <property type="entry name" value="ATPASE FAMILY GENE 2 PROTEIN HOMOLOG B"/>
    <property type="match status" value="1"/>
</dbReference>
<name>A0A4C1SWC1_EUMVA</name>
<dbReference type="OrthoDB" id="27435at2759"/>
<evidence type="ECO:0000313" key="3">
    <source>
        <dbReference type="EMBL" id="GBP06234.1"/>
    </source>
</evidence>
<sequence length="126" mass="13541">MFKLKKILEVSVLAGLKQKESFKRFGLSIPKGVLLYRPPGCAKTTIAKCLATAANMTFIATSDSLVGRRGLGRSSNAGDVQLRILSTLLTEMDGIIPATCENAHIIVVAATNRPDMVDDALMRPPL</sequence>
<dbReference type="GO" id="GO:0030970">
    <property type="term" value="P:retrograde protein transport, ER to cytosol"/>
    <property type="evidence" value="ECO:0007669"/>
    <property type="project" value="TreeGrafter"/>
</dbReference>
<dbReference type="STRING" id="151549.A0A4C1SWC1"/>
<keyword evidence="1" id="KW-0067">ATP-binding</keyword>
<accession>A0A4C1SWC1</accession>
<feature type="domain" description="ATPase AAA-type core" evidence="2">
    <location>
        <begin position="62"/>
        <end position="123"/>
    </location>
</feature>
<dbReference type="EMBL" id="BGZK01007925">
    <property type="protein sequence ID" value="GBP06234.1"/>
    <property type="molecule type" value="Genomic_DNA"/>
</dbReference>
<dbReference type="SUPFAM" id="SSF52540">
    <property type="entry name" value="P-loop containing nucleoside triphosphate hydrolases"/>
    <property type="match status" value="1"/>
</dbReference>
<dbReference type="InterPro" id="IPR050168">
    <property type="entry name" value="AAA_ATPase_domain"/>
</dbReference>
<dbReference type="GO" id="GO:0016887">
    <property type="term" value="F:ATP hydrolysis activity"/>
    <property type="evidence" value="ECO:0007669"/>
    <property type="project" value="InterPro"/>
</dbReference>
<keyword evidence="1" id="KW-0547">Nucleotide-binding</keyword>
<comment type="caution">
    <text evidence="3">The sequence shown here is derived from an EMBL/GenBank/DDBJ whole genome shotgun (WGS) entry which is preliminary data.</text>
</comment>
<keyword evidence="4" id="KW-1185">Reference proteome</keyword>
<evidence type="ECO:0000256" key="1">
    <source>
        <dbReference type="RuleBase" id="RU003651"/>
    </source>
</evidence>
<dbReference type="GO" id="GO:0005829">
    <property type="term" value="C:cytosol"/>
    <property type="evidence" value="ECO:0007669"/>
    <property type="project" value="TreeGrafter"/>
</dbReference>
<dbReference type="Proteomes" id="UP000299102">
    <property type="component" value="Unassembled WGS sequence"/>
</dbReference>
<dbReference type="GO" id="GO:0034098">
    <property type="term" value="C:VCP-NPL4-UFD1 AAA ATPase complex"/>
    <property type="evidence" value="ECO:0007669"/>
    <property type="project" value="TreeGrafter"/>
</dbReference>
<comment type="similarity">
    <text evidence="1">Belongs to the AAA ATPase family.</text>
</comment>
<dbReference type="InterPro" id="IPR003959">
    <property type="entry name" value="ATPase_AAA_core"/>
</dbReference>
<dbReference type="GO" id="GO:0005634">
    <property type="term" value="C:nucleus"/>
    <property type="evidence" value="ECO:0007669"/>
    <property type="project" value="TreeGrafter"/>
</dbReference>
<dbReference type="Gene3D" id="3.40.50.300">
    <property type="entry name" value="P-loop containing nucleotide triphosphate hydrolases"/>
    <property type="match status" value="2"/>
</dbReference>
<dbReference type="InterPro" id="IPR003960">
    <property type="entry name" value="ATPase_AAA_CS"/>
</dbReference>
<dbReference type="GO" id="GO:0031593">
    <property type="term" value="F:polyubiquitin modification-dependent protein binding"/>
    <property type="evidence" value="ECO:0007669"/>
    <property type="project" value="TreeGrafter"/>
</dbReference>
<dbReference type="GO" id="GO:0097352">
    <property type="term" value="P:autophagosome maturation"/>
    <property type="evidence" value="ECO:0007669"/>
    <property type="project" value="TreeGrafter"/>
</dbReference>
<evidence type="ECO:0000259" key="2">
    <source>
        <dbReference type="Pfam" id="PF00004"/>
    </source>
</evidence>
<dbReference type="PROSITE" id="PS00674">
    <property type="entry name" value="AAA"/>
    <property type="match status" value="1"/>
</dbReference>
<dbReference type="InterPro" id="IPR027417">
    <property type="entry name" value="P-loop_NTPase"/>
</dbReference>
<dbReference type="GO" id="GO:0005524">
    <property type="term" value="F:ATP binding"/>
    <property type="evidence" value="ECO:0007669"/>
    <property type="project" value="UniProtKB-KW"/>
</dbReference>
<protein>
    <submittedName>
        <fullName evidence="3">Spermatogenesis-associated protein 5</fullName>
    </submittedName>
</protein>
<dbReference type="GO" id="GO:0051228">
    <property type="term" value="P:mitotic spindle disassembly"/>
    <property type="evidence" value="ECO:0007669"/>
    <property type="project" value="TreeGrafter"/>
</dbReference>
<organism evidence="3 4">
    <name type="scientific">Eumeta variegata</name>
    <name type="common">Bagworm moth</name>
    <name type="synonym">Eumeta japonica</name>
    <dbReference type="NCBI Taxonomy" id="151549"/>
    <lineage>
        <taxon>Eukaryota</taxon>
        <taxon>Metazoa</taxon>
        <taxon>Ecdysozoa</taxon>
        <taxon>Arthropoda</taxon>
        <taxon>Hexapoda</taxon>
        <taxon>Insecta</taxon>
        <taxon>Pterygota</taxon>
        <taxon>Neoptera</taxon>
        <taxon>Endopterygota</taxon>
        <taxon>Lepidoptera</taxon>
        <taxon>Glossata</taxon>
        <taxon>Ditrysia</taxon>
        <taxon>Tineoidea</taxon>
        <taxon>Psychidae</taxon>
        <taxon>Oiketicinae</taxon>
        <taxon>Eumeta</taxon>
    </lineage>
</organism>
<proteinExistence type="inferred from homology"/>
<dbReference type="PANTHER" id="PTHR23077">
    <property type="entry name" value="AAA-FAMILY ATPASE"/>
    <property type="match status" value="1"/>
</dbReference>